<keyword evidence="3 6" id="KW-0560">Oxidoreductase</keyword>
<dbReference type="OrthoDB" id="1643408at2"/>
<organism evidence="6 7">
    <name type="scientific">Mycetocola reblochoni REB411</name>
    <dbReference type="NCBI Taxonomy" id="1255698"/>
    <lineage>
        <taxon>Bacteria</taxon>
        <taxon>Bacillati</taxon>
        <taxon>Actinomycetota</taxon>
        <taxon>Actinomycetes</taxon>
        <taxon>Micrococcales</taxon>
        <taxon>Microbacteriaceae</taxon>
        <taxon>Mycetocola</taxon>
    </lineage>
</organism>
<dbReference type="Pfam" id="PF03358">
    <property type="entry name" value="FMN_red"/>
    <property type="match status" value="1"/>
</dbReference>
<dbReference type="EMBL" id="FUKR01000075">
    <property type="protein sequence ID" value="SJN41796.1"/>
    <property type="molecule type" value="Genomic_DNA"/>
</dbReference>
<dbReference type="InterPro" id="IPR005025">
    <property type="entry name" value="FMN_Rdtase-like_dom"/>
</dbReference>
<dbReference type="Proteomes" id="UP000196778">
    <property type="component" value="Unassembled WGS sequence"/>
</dbReference>
<sequence>MTNTSTHTVAVISGGTSEPSSTRMLADRLAARTIEFAAEKGSVVHAPVVELRPLATDIATAMTSGHRSPALQRAIDTLAAADGLIVSTPIYTAGPSGLVKSFLDVLDTDLLIARPVALAATAGSARHALVVDEQLRSTFAYLRALPIPTAVFAAPEDWADSALNRRIERAAHELVTLVLSGVGTDIRERSWTRYQHAENAAGSLIGGIELDSELMRLATGGA</sequence>
<keyword evidence="2" id="KW-0288">FMN</keyword>
<dbReference type="GO" id="GO:0016491">
    <property type="term" value="F:oxidoreductase activity"/>
    <property type="evidence" value="ECO:0007669"/>
    <property type="project" value="UniProtKB-KW"/>
</dbReference>
<keyword evidence="7" id="KW-1185">Reference proteome</keyword>
<dbReference type="InterPro" id="IPR029039">
    <property type="entry name" value="Flavoprotein-like_sf"/>
</dbReference>
<dbReference type="RefSeq" id="WP_087138571.1">
    <property type="nucleotide sequence ID" value="NZ_FUKR01000075.1"/>
</dbReference>
<dbReference type="NCBIfam" id="TIGR04037">
    <property type="entry name" value="LLM_duo_CE1759"/>
    <property type="match status" value="1"/>
</dbReference>
<feature type="region of interest" description="Disordered" evidence="4">
    <location>
        <begin position="1"/>
        <end position="21"/>
    </location>
</feature>
<accession>A0A1R4KBV2</accession>
<proteinExistence type="predicted"/>
<evidence type="ECO:0000259" key="5">
    <source>
        <dbReference type="Pfam" id="PF03358"/>
    </source>
</evidence>
<name>A0A1R4KBV2_9MICO</name>
<keyword evidence="1" id="KW-0285">Flavoprotein</keyword>
<dbReference type="PANTHER" id="PTHR43408:SF2">
    <property type="entry name" value="FMN REDUCTASE (NADPH)"/>
    <property type="match status" value="1"/>
</dbReference>
<dbReference type="SUPFAM" id="SSF52218">
    <property type="entry name" value="Flavoproteins"/>
    <property type="match status" value="1"/>
</dbReference>
<dbReference type="InterPro" id="IPR023932">
    <property type="entry name" value="CE1759_FMN_reduct"/>
</dbReference>
<evidence type="ECO:0000256" key="3">
    <source>
        <dbReference type="ARBA" id="ARBA00023002"/>
    </source>
</evidence>
<dbReference type="EC" id="1.5.1.-" evidence="6"/>
<protein>
    <submittedName>
        <fullName evidence="6">FMN reductase</fullName>
        <ecNumber evidence="6">1.5.1.-</ecNumber>
    </submittedName>
</protein>
<evidence type="ECO:0000256" key="1">
    <source>
        <dbReference type="ARBA" id="ARBA00022630"/>
    </source>
</evidence>
<reference evidence="7" key="1">
    <citation type="submission" date="2017-02" db="EMBL/GenBank/DDBJ databases">
        <authorList>
            <person name="Dridi B."/>
        </authorList>
    </citation>
    <scope>NUCLEOTIDE SEQUENCE [LARGE SCALE GENOMIC DNA]</scope>
    <source>
        <strain evidence="7">EB411</strain>
    </source>
</reference>
<dbReference type="AlphaFoldDB" id="A0A1R4KBV2"/>
<evidence type="ECO:0000313" key="7">
    <source>
        <dbReference type="Proteomes" id="UP000196778"/>
    </source>
</evidence>
<evidence type="ECO:0000256" key="4">
    <source>
        <dbReference type="SAM" id="MobiDB-lite"/>
    </source>
</evidence>
<dbReference type="PANTHER" id="PTHR43408">
    <property type="entry name" value="FMN REDUCTASE (NADPH)"/>
    <property type="match status" value="1"/>
</dbReference>
<gene>
    <name evidence="6" type="ORF">FM119_12855</name>
</gene>
<evidence type="ECO:0000313" key="6">
    <source>
        <dbReference type="EMBL" id="SJN41796.1"/>
    </source>
</evidence>
<dbReference type="Gene3D" id="3.40.50.360">
    <property type="match status" value="1"/>
</dbReference>
<evidence type="ECO:0000256" key="2">
    <source>
        <dbReference type="ARBA" id="ARBA00022643"/>
    </source>
</evidence>
<dbReference type="InterPro" id="IPR051814">
    <property type="entry name" value="NAD(P)H-dep_FMN_reductase"/>
</dbReference>
<feature type="domain" description="NADPH-dependent FMN reductase-like" evidence="5">
    <location>
        <begin position="9"/>
        <end position="158"/>
    </location>
</feature>